<dbReference type="RefSeq" id="WP_241371065.1">
    <property type="nucleotide sequence ID" value="NZ_JAKZFC010000012.1"/>
</dbReference>
<name>A0ABS9UJ02_9BACL</name>
<dbReference type="EMBL" id="JAKZFC010000012">
    <property type="protein sequence ID" value="MCH7323905.1"/>
    <property type="molecule type" value="Genomic_DNA"/>
</dbReference>
<gene>
    <name evidence="1" type="ORF">LZ480_18710</name>
</gene>
<protein>
    <submittedName>
        <fullName evidence="1">AAA family ATPase</fullName>
    </submittedName>
</protein>
<dbReference type="Proteomes" id="UP001316087">
    <property type="component" value="Unassembled WGS sequence"/>
</dbReference>
<dbReference type="Gene3D" id="3.40.50.300">
    <property type="entry name" value="P-loop containing nucleotide triphosphate hydrolases"/>
    <property type="match status" value="1"/>
</dbReference>
<comment type="caution">
    <text evidence="1">The sequence shown here is derived from an EMBL/GenBank/DDBJ whole genome shotgun (WGS) entry which is preliminary data.</text>
</comment>
<evidence type="ECO:0000313" key="2">
    <source>
        <dbReference type="Proteomes" id="UP001316087"/>
    </source>
</evidence>
<dbReference type="InterPro" id="IPR027417">
    <property type="entry name" value="P-loop_NTPase"/>
</dbReference>
<organism evidence="1 2">
    <name type="scientific">Solibacillus palustris</name>
    <dbReference type="NCBI Taxonomy" id="2908203"/>
    <lineage>
        <taxon>Bacteria</taxon>
        <taxon>Bacillati</taxon>
        <taxon>Bacillota</taxon>
        <taxon>Bacilli</taxon>
        <taxon>Bacillales</taxon>
        <taxon>Caryophanaceae</taxon>
        <taxon>Solibacillus</taxon>
    </lineage>
</organism>
<dbReference type="SUPFAM" id="SSF52540">
    <property type="entry name" value="P-loop containing nucleoside triphosphate hydrolases"/>
    <property type="match status" value="1"/>
</dbReference>
<evidence type="ECO:0000313" key="1">
    <source>
        <dbReference type="EMBL" id="MCH7323905.1"/>
    </source>
</evidence>
<dbReference type="Pfam" id="PF13238">
    <property type="entry name" value="AAA_18"/>
    <property type="match status" value="1"/>
</dbReference>
<sequence>MIIMINGAFGVGKTTTAQALHEKLANSMIYDPEMVGGMLRHVLPNDIKRAEATTGDFQDFILWKELTVEMAKRLVEHYQLHLIVPMTIRKPEYFEYIYNGLKSIDEQTYHFCLTASKETIHKRLKERGEQEGNWCFHQTDKCLEAYEKNNFGPEIDTENVSVETIINFILNEIQQLNTPQIK</sequence>
<proteinExistence type="predicted"/>
<reference evidence="1 2" key="1">
    <citation type="submission" date="2022-03" db="EMBL/GenBank/DDBJ databases">
        <authorList>
            <person name="Jo J.-H."/>
            <person name="Im W.-T."/>
        </authorList>
    </citation>
    <scope>NUCLEOTIDE SEQUENCE [LARGE SCALE GENOMIC DNA]</scope>
    <source>
        <strain evidence="1 2">MA9</strain>
    </source>
</reference>
<accession>A0ABS9UJ02</accession>
<keyword evidence="2" id="KW-1185">Reference proteome</keyword>